<accession>A0A9P6GX14</accession>
<keyword evidence="2" id="KW-1185">Reference proteome</keyword>
<protein>
    <recommendedName>
        <fullName evidence="3">FLYWCH-type domain-containing protein</fullName>
    </recommendedName>
</protein>
<reference evidence="1 2" key="1">
    <citation type="journal article" date="2020" name="Genome Biol. Evol.">
        <title>Comparative genomics of strictly vertically transmitted, feminizing microsporidia endosymbionts of amphipod crustaceans.</title>
        <authorList>
            <person name="Cormier A."/>
            <person name="Chebbi M.A."/>
            <person name="Giraud I."/>
            <person name="Wattier R."/>
            <person name="Teixeira M."/>
            <person name="Gilbert C."/>
            <person name="Rigaud T."/>
            <person name="Cordaux R."/>
        </authorList>
    </citation>
    <scope>NUCLEOTIDE SEQUENCE [LARGE SCALE GENOMIC DNA]</scope>
    <source>
        <strain evidence="1 2">Ou3-Ou53</strain>
    </source>
</reference>
<comment type="caution">
    <text evidence="1">The sequence shown here is derived from an EMBL/GenBank/DDBJ whole genome shotgun (WGS) entry which is preliminary data.</text>
</comment>
<evidence type="ECO:0000313" key="1">
    <source>
        <dbReference type="EMBL" id="KAF9761679.1"/>
    </source>
</evidence>
<feature type="non-terminal residue" evidence="1">
    <location>
        <position position="121"/>
    </location>
</feature>
<evidence type="ECO:0000313" key="2">
    <source>
        <dbReference type="Proteomes" id="UP000740883"/>
    </source>
</evidence>
<gene>
    <name evidence="1" type="ORF">NGRA_2460</name>
</gene>
<sequence>MLGLLWARWWKFPPQIFFKKKIYTLNMNEEKKIIWVQSSKKKKNCIYDRYIYRLTRVKHNHEIYRCHTKTCKGRIHIFDGKDVIPKHENNHESLADSEITACKVREEIRSVSSTLPMTPTD</sequence>
<evidence type="ECO:0008006" key="3">
    <source>
        <dbReference type="Google" id="ProtNLM"/>
    </source>
</evidence>
<name>A0A9P6GX14_9MICR</name>
<dbReference type="Proteomes" id="UP000740883">
    <property type="component" value="Unassembled WGS sequence"/>
</dbReference>
<dbReference type="AlphaFoldDB" id="A0A9P6GX14"/>
<organism evidence="1 2">
    <name type="scientific">Nosema granulosis</name>
    <dbReference type="NCBI Taxonomy" id="83296"/>
    <lineage>
        <taxon>Eukaryota</taxon>
        <taxon>Fungi</taxon>
        <taxon>Fungi incertae sedis</taxon>
        <taxon>Microsporidia</taxon>
        <taxon>Nosematidae</taxon>
        <taxon>Nosema</taxon>
    </lineage>
</organism>
<dbReference type="EMBL" id="SBJO01000277">
    <property type="protein sequence ID" value="KAF9761679.1"/>
    <property type="molecule type" value="Genomic_DNA"/>
</dbReference>
<dbReference type="Gene3D" id="2.20.25.240">
    <property type="match status" value="1"/>
</dbReference>
<proteinExistence type="predicted"/>